<feature type="compositionally biased region" description="Acidic residues" evidence="1">
    <location>
        <begin position="64"/>
        <end position="94"/>
    </location>
</feature>
<gene>
    <name evidence="2" type="ORF">HIR71_10970</name>
</gene>
<dbReference type="RefSeq" id="WP_169325107.1">
    <property type="nucleotide sequence ID" value="NZ_JABCJJ010000016.1"/>
</dbReference>
<evidence type="ECO:0000313" key="2">
    <source>
        <dbReference type="EMBL" id="NMR20732.1"/>
    </source>
</evidence>
<evidence type="ECO:0000256" key="1">
    <source>
        <dbReference type="SAM" id="MobiDB-lite"/>
    </source>
</evidence>
<organism evidence="2 3">
    <name type="scientific">Cellulomonas fimi</name>
    <dbReference type="NCBI Taxonomy" id="1708"/>
    <lineage>
        <taxon>Bacteria</taxon>
        <taxon>Bacillati</taxon>
        <taxon>Actinomycetota</taxon>
        <taxon>Actinomycetes</taxon>
        <taxon>Micrococcales</taxon>
        <taxon>Cellulomonadaceae</taxon>
        <taxon>Cellulomonas</taxon>
    </lineage>
</organism>
<sequence length="101" mass="11173">MTVDPRAALDRLVAALEAHYHAIAARRHDDDPAVDDAYDVLADAFEVYDEALSTVFGETTPFDIAEDDDEDDDDVLELDDEDHVPDEAFEDDAFDGARASQ</sequence>
<protein>
    <submittedName>
        <fullName evidence="2">Primosomal protein</fullName>
    </submittedName>
</protein>
<accession>A0A7Y0QIW7</accession>
<feature type="region of interest" description="Disordered" evidence="1">
    <location>
        <begin position="59"/>
        <end position="101"/>
    </location>
</feature>
<comment type="caution">
    <text evidence="2">The sequence shown here is derived from an EMBL/GenBank/DDBJ whole genome shotgun (WGS) entry which is preliminary data.</text>
</comment>
<dbReference type="Proteomes" id="UP000562124">
    <property type="component" value="Unassembled WGS sequence"/>
</dbReference>
<reference evidence="2 3" key="1">
    <citation type="submission" date="2020-04" db="EMBL/GenBank/DDBJ databases">
        <title>Sequencing and Assembly of C. fimi.</title>
        <authorList>
            <person name="Ramsey A.R."/>
        </authorList>
    </citation>
    <scope>NUCLEOTIDE SEQUENCE [LARGE SCALE GENOMIC DNA]</scope>
    <source>
        <strain evidence="2 3">SB</strain>
    </source>
</reference>
<dbReference type="AlphaFoldDB" id="A0A7Y0QIW7"/>
<proteinExistence type="predicted"/>
<evidence type="ECO:0000313" key="3">
    <source>
        <dbReference type="Proteomes" id="UP000562124"/>
    </source>
</evidence>
<dbReference type="EMBL" id="JABCJJ010000016">
    <property type="protein sequence ID" value="NMR20732.1"/>
    <property type="molecule type" value="Genomic_DNA"/>
</dbReference>
<keyword evidence="3" id="KW-1185">Reference proteome</keyword>
<name>A0A7Y0QIW7_CELFI</name>